<name>A0A0G4J4I1_PLABS</name>
<evidence type="ECO:0000256" key="2">
    <source>
        <dbReference type="SAM" id="MobiDB-lite"/>
    </source>
</evidence>
<dbReference type="AlphaFoldDB" id="A0A0G4J4I1"/>
<evidence type="ECO:0000313" key="4">
    <source>
        <dbReference type="EMBL" id="SPQ93658.1"/>
    </source>
</evidence>
<protein>
    <submittedName>
        <fullName evidence="3">Uncharacterized protein</fullName>
    </submittedName>
</protein>
<keyword evidence="5" id="KW-1185">Reference proteome</keyword>
<accession>A0A0G4J4I1</accession>
<feature type="coiled-coil region" evidence="1">
    <location>
        <begin position="245"/>
        <end position="272"/>
    </location>
</feature>
<sequence length="314" mass="34618">MARDNVAQFRRGPQITSGKSASLLAIAEYGLGLRIRSRTEQIAVWHRVPWVCHTSISCTRPSGSSEERRPLFCDGTRARSNPLVAYIAAGSPSQNWSDHQVRLSTTLQHRSPVTNFQRANPNAVDTDMSTVVTSMAADAVESRPPKRARTRGGNAPHASESKAEPGAENDANLNKDAVANDDKRRVKRARSVPSDDSDGQDASAAGTAADSPTTNRAIADQEWRNLAEDVSSTRRMVDGALRGKLVAQRRRIEALRAALRDTEKASNEYKSKWLKEKEQNEQLWKRIEEMRAAMMAMTRPIARSVKSLASKADT</sequence>
<evidence type="ECO:0000313" key="6">
    <source>
        <dbReference type="Proteomes" id="UP000290189"/>
    </source>
</evidence>
<reference evidence="4 6" key="2">
    <citation type="submission" date="2018-03" db="EMBL/GenBank/DDBJ databases">
        <authorList>
            <person name="Fogelqvist J."/>
        </authorList>
    </citation>
    <scope>NUCLEOTIDE SEQUENCE [LARGE SCALE GENOMIC DNA]</scope>
</reference>
<dbReference type="Proteomes" id="UP000290189">
    <property type="component" value="Unassembled WGS sequence"/>
</dbReference>
<geneLocation type="mitochondrion" evidence="4"/>
<organism evidence="3 5">
    <name type="scientific">Plasmodiophora brassicae</name>
    <name type="common">Clubroot disease agent</name>
    <dbReference type="NCBI Taxonomy" id="37360"/>
    <lineage>
        <taxon>Eukaryota</taxon>
        <taxon>Sar</taxon>
        <taxon>Rhizaria</taxon>
        <taxon>Endomyxa</taxon>
        <taxon>Phytomyxea</taxon>
        <taxon>Plasmodiophorida</taxon>
        <taxon>Plasmodiophoridae</taxon>
        <taxon>Plasmodiophora</taxon>
    </lineage>
</organism>
<dbReference type="Proteomes" id="UP000039324">
    <property type="component" value="Unassembled WGS sequence"/>
</dbReference>
<reference evidence="3 5" key="1">
    <citation type="submission" date="2015-02" db="EMBL/GenBank/DDBJ databases">
        <authorList>
            <person name="Chooi Y.-H."/>
        </authorList>
    </citation>
    <scope>NUCLEOTIDE SEQUENCE [LARGE SCALE GENOMIC DNA]</scope>
    <source>
        <strain evidence="3">E3</strain>
    </source>
</reference>
<dbReference type="EMBL" id="OVEO01000001">
    <property type="protein sequence ID" value="SPQ93658.1"/>
    <property type="molecule type" value="Genomic_DNA"/>
</dbReference>
<feature type="compositionally biased region" description="Polar residues" evidence="2">
    <location>
        <begin position="107"/>
        <end position="120"/>
    </location>
</feature>
<keyword evidence="1" id="KW-0175">Coiled coil</keyword>
<proteinExistence type="predicted"/>
<evidence type="ECO:0000256" key="1">
    <source>
        <dbReference type="SAM" id="Coils"/>
    </source>
</evidence>
<gene>
    <name evidence="3" type="ORF">PBRA_002416</name>
    <name evidence="4" type="ORF">PLBR_LOCUS873</name>
</gene>
<feature type="compositionally biased region" description="Low complexity" evidence="2">
    <location>
        <begin position="200"/>
        <end position="211"/>
    </location>
</feature>
<evidence type="ECO:0000313" key="5">
    <source>
        <dbReference type="Proteomes" id="UP000039324"/>
    </source>
</evidence>
<keyword evidence="4" id="KW-0496">Mitochondrion</keyword>
<feature type="region of interest" description="Disordered" evidence="2">
    <location>
        <begin position="107"/>
        <end position="221"/>
    </location>
</feature>
<dbReference type="EMBL" id="CDSF01000122">
    <property type="protein sequence ID" value="CEP02151.1"/>
    <property type="molecule type" value="Genomic_DNA"/>
</dbReference>
<evidence type="ECO:0000313" key="3">
    <source>
        <dbReference type="EMBL" id="CEP02151.1"/>
    </source>
</evidence>